<name>A0A839UMK5_9GAMM</name>
<dbReference type="InterPro" id="IPR029753">
    <property type="entry name" value="D-isomer_DH_CS"/>
</dbReference>
<dbReference type="FunFam" id="3.40.50.720:FF:000363">
    <property type="entry name" value="D-isomer specific 2-hydroxyacid dehydrogenase"/>
    <property type="match status" value="1"/>
</dbReference>
<feature type="domain" description="D-isomer specific 2-hydroxyacid dehydrogenase NAD-binding" evidence="3">
    <location>
        <begin position="116"/>
        <end position="290"/>
    </location>
</feature>
<evidence type="ECO:0000259" key="3">
    <source>
        <dbReference type="Pfam" id="PF02826"/>
    </source>
</evidence>
<dbReference type="InterPro" id="IPR006140">
    <property type="entry name" value="D-isomer_DH_NAD-bd"/>
</dbReference>
<keyword evidence="5" id="KW-1185">Reference proteome</keyword>
<dbReference type="EMBL" id="JACHXZ010000003">
    <property type="protein sequence ID" value="MBB3168943.1"/>
    <property type="molecule type" value="Genomic_DNA"/>
</dbReference>
<evidence type="ECO:0000313" key="4">
    <source>
        <dbReference type="EMBL" id="MBB3168943.1"/>
    </source>
</evidence>
<dbReference type="Gene3D" id="3.40.50.720">
    <property type="entry name" value="NAD(P)-binding Rossmann-like Domain"/>
    <property type="match status" value="2"/>
</dbReference>
<dbReference type="AlphaFoldDB" id="A0A839UMK5"/>
<proteinExistence type="predicted"/>
<dbReference type="Proteomes" id="UP000559987">
    <property type="component" value="Unassembled WGS sequence"/>
</dbReference>
<comment type="caution">
    <text evidence="4">The sequence shown here is derived from an EMBL/GenBank/DDBJ whole genome shotgun (WGS) entry which is preliminary data.</text>
</comment>
<dbReference type="RefSeq" id="WP_183910450.1">
    <property type="nucleotide sequence ID" value="NZ_JACHXZ010000003.1"/>
</dbReference>
<dbReference type="PANTHER" id="PTHR43333:SF1">
    <property type="entry name" value="D-ISOMER SPECIFIC 2-HYDROXYACID DEHYDROGENASE NAD-BINDING DOMAIN-CONTAINING PROTEIN"/>
    <property type="match status" value="1"/>
</dbReference>
<reference evidence="4 5" key="1">
    <citation type="submission" date="2020-08" db="EMBL/GenBank/DDBJ databases">
        <title>Genomic Encyclopedia of Type Strains, Phase III (KMG-III): the genomes of soil and plant-associated and newly described type strains.</title>
        <authorList>
            <person name="Whitman W."/>
        </authorList>
    </citation>
    <scope>NUCLEOTIDE SEQUENCE [LARGE SCALE GENOMIC DNA]</scope>
    <source>
        <strain evidence="4 5">CECT 8571</strain>
    </source>
</reference>
<dbReference type="PROSITE" id="PS00671">
    <property type="entry name" value="D_2_HYDROXYACID_DH_3"/>
    <property type="match status" value="1"/>
</dbReference>
<accession>A0A839UMK5</accession>
<dbReference type="SUPFAM" id="SSF51735">
    <property type="entry name" value="NAD(P)-binding Rossmann-fold domains"/>
    <property type="match status" value="1"/>
</dbReference>
<protein>
    <submittedName>
        <fullName evidence="4">Phosphoglycerate dehydrogenase-like enzyme</fullName>
    </submittedName>
</protein>
<dbReference type="Pfam" id="PF02826">
    <property type="entry name" value="2-Hacid_dh_C"/>
    <property type="match status" value="1"/>
</dbReference>
<dbReference type="GO" id="GO:0016616">
    <property type="term" value="F:oxidoreductase activity, acting on the CH-OH group of donors, NAD or NADP as acceptor"/>
    <property type="evidence" value="ECO:0007669"/>
    <property type="project" value="UniProtKB-ARBA"/>
</dbReference>
<evidence type="ECO:0000256" key="2">
    <source>
        <dbReference type="ARBA" id="ARBA00023027"/>
    </source>
</evidence>
<dbReference type="PANTHER" id="PTHR43333">
    <property type="entry name" value="2-HACID_DH_C DOMAIN-CONTAINING PROTEIN"/>
    <property type="match status" value="1"/>
</dbReference>
<evidence type="ECO:0000313" key="5">
    <source>
        <dbReference type="Proteomes" id="UP000559987"/>
    </source>
</evidence>
<dbReference type="GO" id="GO:0051287">
    <property type="term" value="F:NAD binding"/>
    <property type="evidence" value="ECO:0007669"/>
    <property type="project" value="InterPro"/>
</dbReference>
<keyword evidence="1" id="KW-0560">Oxidoreductase</keyword>
<sequence>MNSTPSMESVGLILARDAQSIAEALPDAFAASPVAMPDLLCASTPTAAMAHIGHVDFMLAQPSLAAPLLAGATRLRWLQSTFAGVEPLMAPDLRRDYQLTGVKGIFGPLMCEYVFGKLLEINRHFAHYHASQSQRQWQPQPYRSLAGQTLAVVGLGSIGRAIAQMAKHFGMRVIGVNRSGDSMPGLDQCFSLTQALAEGGLAGADAVVLALPSTPALARRCDADFFAQLKSGAVVINVGRGAVIDEAALLHALESGKLSAAVLDVFDQEPLPPSHPLWQAPNVHITPHISAVTFARDIAQVFADNYLRYVSGKPLLHAVDFTRGY</sequence>
<evidence type="ECO:0000256" key="1">
    <source>
        <dbReference type="ARBA" id="ARBA00023002"/>
    </source>
</evidence>
<dbReference type="InterPro" id="IPR036291">
    <property type="entry name" value="NAD(P)-bd_dom_sf"/>
</dbReference>
<gene>
    <name evidence="4" type="ORF">FHS30_002151</name>
</gene>
<organism evidence="4 5">
    <name type="scientific">Simiduia aestuariiviva</name>
    <dbReference type="NCBI Taxonomy" id="1510459"/>
    <lineage>
        <taxon>Bacteria</taxon>
        <taxon>Pseudomonadati</taxon>
        <taxon>Pseudomonadota</taxon>
        <taxon>Gammaproteobacteria</taxon>
        <taxon>Cellvibrionales</taxon>
        <taxon>Cellvibrionaceae</taxon>
        <taxon>Simiduia</taxon>
    </lineage>
</organism>
<dbReference type="CDD" id="cd05300">
    <property type="entry name" value="2-Hacid_dh_1"/>
    <property type="match status" value="1"/>
</dbReference>
<keyword evidence="2" id="KW-0520">NAD</keyword>